<dbReference type="GO" id="GO:0060070">
    <property type="term" value="P:canonical Wnt signaling pathway"/>
    <property type="evidence" value="ECO:0007669"/>
    <property type="project" value="TreeGrafter"/>
</dbReference>
<dbReference type="InterPro" id="IPR001134">
    <property type="entry name" value="Netrin_domain"/>
</dbReference>
<keyword evidence="9" id="KW-0297">G-protein coupled receptor</keyword>
<evidence type="ECO:0000256" key="11">
    <source>
        <dbReference type="ARBA" id="ARBA00023224"/>
    </source>
</evidence>
<dbReference type="PROSITE" id="PS50038">
    <property type="entry name" value="FZ"/>
    <property type="match status" value="1"/>
</dbReference>
<keyword evidence="7 14" id="KW-0732">Signal</keyword>
<dbReference type="InterPro" id="IPR018933">
    <property type="entry name" value="Netrin_module_non-TIMP"/>
</dbReference>
<dbReference type="CDD" id="cd03580">
    <property type="entry name" value="NTR_Sfrp1_like"/>
    <property type="match status" value="1"/>
</dbReference>
<keyword evidence="8" id="KW-0221">Differentiation</keyword>
<keyword evidence="5" id="KW-0964">Secreted</keyword>
<dbReference type="FunFam" id="2.40.50.120:FF:000006">
    <property type="entry name" value="Secreted frizzled-related protein 2"/>
    <property type="match status" value="1"/>
</dbReference>
<keyword evidence="4" id="KW-0217">Developmental protein</keyword>
<evidence type="ECO:0000313" key="18">
    <source>
        <dbReference type="RefSeq" id="XP_033805649.1"/>
    </source>
</evidence>
<evidence type="ECO:0000256" key="7">
    <source>
        <dbReference type="ARBA" id="ARBA00022729"/>
    </source>
</evidence>
<dbReference type="GO" id="GO:0004930">
    <property type="term" value="F:G protein-coupled receptor activity"/>
    <property type="evidence" value="ECO:0007669"/>
    <property type="project" value="UniProtKB-KW"/>
</dbReference>
<feature type="domain" description="FZ" evidence="15">
    <location>
        <begin position="32"/>
        <end position="152"/>
    </location>
</feature>
<dbReference type="InterPro" id="IPR008993">
    <property type="entry name" value="TIMP-like_OB-fold"/>
</dbReference>
<accession>A0A6P8R670</accession>
<dbReference type="KEGG" id="gsh:117362787"/>
<dbReference type="SUPFAM" id="SSF63501">
    <property type="entry name" value="Frizzled cysteine-rich domain"/>
    <property type="match status" value="1"/>
</dbReference>
<feature type="disulfide bond" evidence="13">
    <location>
        <begin position="115"/>
        <end position="139"/>
    </location>
</feature>
<dbReference type="GO" id="GO:0030154">
    <property type="term" value="P:cell differentiation"/>
    <property type="evidence" value="ECO:0007669"/>
    <property type="project" value="UniProtKB-KW"/>
</dbReference>
<proteinExistence type="inferred from homology"/>
<dbReference type="Proteomes" id="UP000515159">
    <property type="component" value="Chromosome 6"/>
</dbReference>
<evidence type="ECO:0000256" key="8">
    <source>
        <dbReference type="ARBA" id="ARBA00022782"/>
    </source>
</evidence>
<protein>
    <recommendedName>
        <fullName evidence="12">Secreted frizzled-related protein 2</fullName>
    </recommendedName>
</protein>
<feature type="disulfide bond" evidence="13">
    <location>
        <begin position="47"/>
        <end position="93"/>
    </location>
</feature>
<evidence type="ECO:0000256" key="6">
    <source>
        <dbReference type="ARBA" id="ARBA00022687"/>
    </source>
</evidence>
<evidence type="ECO:0000256" key="14">
    <source>
        <dbReference type="SAM" id="SignalP"/>
    </source>
</evidence>
<evidence type="ECO:0000256" key="10">
    <source>
        <dbReference type="ARBA" id="ARBA00023157"/>
    </source>
</evidence>
<dbReference type="GO" id="GO:0005615">
    <property type="term" value="C:extracellular space"/>
    <property type="evidence" value="ECO:0007669"/>
    <property type="project" value="TreeGrafter"/>
</dbReference>
<comment type="similarity">
    <text evidence="3">Belongs to the secreted frizzled-related protein (sFRP) family.</text>
</comment>
<dbReference type="OrthoDB" id="5985572at2759"/>
<sequence length="291" mass="32583">MGFPWSSYGWLLLGGLLSLAASSPFILAQLSSRRSSCKAIPSSMILCHGVGYSNMRLPNLLGHETMKEVLQQAGSWMPLLTKQCHKETKKFLCSLFAPVCLLELEEAVYPCRSLCQEVRDGCTPVMAAFGFPWPEMFNCTQFPLGNELCIPPVAAGDTLQAMAEEPPCAACHSSEDSEKDFLENICNKDFALKMSIRSLSSEESHLKVLPETKSRTLFKYEGWSEEELGKTVLWLTDGDSCTCEEIKDQGATFLVLGHRVAGKLVISWLRKWQRGEKELRKFSRLVRKVQC</sequence>
<evidence type="ECO:0000256" key="3">
    <source>
        <dbReference type="ARBA" id="ARBA00010054"/>
    </source>
</evidence>
<dbReference type="FunFam" id="1.10.2000.10:FF:000001">
    <property type="entry name" value="secreted frizzled-related protein 2"/>
    <property type="match status" value="1"/>
</dbReference>
<dbReference type="GeneID" id="117362787"/>
<dbReference type="RefSeq" id="XP_033805649.1">
    <property type="nucleotide sequence ID" value="XM_033949758.1"/>
</dbReference>
<feature type="domain" description="NTR" evidence="16">
    <location>
        <begin position="168"/>
        <end position="291"/>
    </location>
</feature>
<dbReference type="PANTHER" id="PTHR11309">
    <property type="entry name" value="FRIZZLED"/>
    <property type="match status" value="1"/>
</dbReference>
<keyword evidence="17" id="KW-1185">Reference proteome</keyword>
<evidence type="ECO:0000256" key="9">
    <source>
        <dbReference type="ARBA" id="ARBA00023040"/>
    </source>
</evidence>
<evidence type="ECO:0000256" key="1">
    <source>
        <dbReference type="ARBA" id="ARBA00004613"/>
    </source>
</evidence>
<dbReference type="InterPro" id="IPR020067">
    <property type="entry name" value="Frizzled_dom"/>
</dbReference>
<dbReference type="Pfam" id="PF01759">
    <property type="entry name" value="NTR"/>
    <property type="match status" value="1"/>
</dbReference>
<organism evidence="17 18">
    <name type="scientific">Geotrypetes seraphini</name>
    <name type="common">Gaboon caecilian</name>
    <name type="synonym">Caecilia seraphini</name>
    <dbReference type="NCBI Taxonomy" id="260995"/>
    <lineage>
        <taxon>Eukaryota</taxon>
        <taxon>Metazoa</taxon>
        <taxon>Chordata</taxon>
        <taxon>Craniata</taxon>
        <taxon>Vertebrata</taxon>
        <taxon>Euteleostomi</taxon>
        <taxon>Amphibia</taxon>
        <taxon>Gymnophiona</taxon>
        <taxon>Geotrypetes</taxon>
    </lineage>
</organism>
<dbReference type="InterPro" id="IPR015526">
    <property type="entry name" value="Frizzled/SFRP"/>
</dbReference>
<feature type="chain" id="PRO_5027873461" description="Secreted frizzled-related protein 2" evidence="14">
    <location>
        <begin position="23"/>
        <end position="291"/>
    </location>
</feature>
<keyword evidence="6" id="KW-0879">Wnt signaling pathway</keyword>
<gene>
    <name evidence="18" type="primary">LOC117362787</name>
</gene>
<comment type="caution">
    <text evidence="13">Lacks conserved residue(s) required for the propagation of feature annotation.</text>
</comment>
<dbReference type="SMART" id="SM00063">
    <property type="entry name" value="FRI"/>
    <property type="match status" value="1"/>
</dbReference>
<keyword evidence="10 13" id="KW-1015">Disulfide bond</keyword>
<evidence type="ECO:0000313" key="17">
    <source>
        <dbReference type="Proteomes" id="UP000515159"/>
    </source>
</evidence>
<feature type="disulfide bond" evidence="13">
    <location>
        <begin position="84"/>
        <end position="122"/>
    </location>
</feature>
<dbReference type="AlphaFoldDB" id="A0A6P8R670"/>
<evidence type="ECO:0000256" key="4">
    <source>
        <dbReference type="ARBA" id="ARBA00022473"/>
    </source>
</evidence>
<dbReference type="InParanoid" id="A0A6P8R670"/>
<evidence type="ECO:0000259" key="16">
    <source>
        <dbReference type="PROSITE" id="PS50189"/>
    </source>
</evidence>
<dbReference type="Gene3D" id="1.10.2000.10">
    <property type="entry name" value="Frizzled cysteine-rich domain"/>
    <property type="match status" value="1"/>
</dbReference>
<dbReference type="Pfam" id="PF01392">
    <property type="entry name" value="Fz"/>
    <property type="match status" value="1"/>
</dbReference>
<keyword evidence="11" id="KW-0807">Transducer</keyword>
<dbReference type="SUPFAM" id="SSF50242">
    <property type="entry name" value="TIMP-like"/>
    <property type="match status" value="1"/>
</dbReference>
<dbReference type="GO" id="GO:0035567">
    <property type="term" value="P:non-canonical Wnt signaling pathway"/>
    <property type="evidence" value="ECO:0007669"/>
    <property type="project" value="TreeGrafter"/>
</dbReference>
<feature type="signal peptide" evidence="14">
    <location>
        <begin position="1"/>
        <end position="22"/>
    </location>
</feature>
<evidence type="ECO:0000256" key="2">
    <source>
        <dbReference type="ARBA" id="ARBA00004651"/>
    </source>
</evidence>
<dbReference type="InterPro" id="IPR036790">
    <property type="entry name" value="Frizzled_dom_sf"/>
</dbReference>
<comment type="subcellular location">
    <subcellularLocation>
        <location evidence="2">Cell membrane</location>
        <topology evidence="2">Multi-pass membrane protein</topology>
    </subcellularLocation>
    <subcellularLocation>
        <location evidence="1">Secreted</location>
    </subcellularLocation>
</comment>
<dbReference type="PROSITE" id="PS50189">
    <property type="entry name" value="NTR"/>
    <property type="match status" value="1"/>
</dbReference>
<keyword evidence="9" id="KW-0675">Receptor</keyword>
<dbReference type="GO" id="GO:0005886">
    <property type="term" value="C:plasma membrane"/>
    <property type="evidence" value="ECO:0007669"/>
    <property type="project" value="UniProtKB-SubCell"/>
</dbReference>
<name>A0A6P8R670_GEOSA</name>
<dbReference type="GO" id="GO:0017147">
    <property type="term" value="F:Wnt-protein binding"/>
    <property type="evidence" value="ECO:0007669"/>
    <property type="project" value="TreeGrafter"/>
</dbReference>
<evidence type="ECO:0000256" key="13">
    <source>
        <dbReference type="PROSITE-ProRule" id="PRU00090"/>
    </source>
</evidence>
<evidence type="ECO:0000259" key="15">
    <source>
        <dbReference type="PROSITE" id="PS50038"/>
    </source>
</evidence>
<dbReference type="Gene3D" id="2.40.50.120">
    <property type="match status" value="1"/>
</dbReference>
<reference evidence="18" key="1">
    <citation type="submission" date="2025-08" db="UniProtKB">
        <authorList>
            <consortium name="RefSeq"/>
        </authorList>
    </citation>
    <scope>IDENTIFICATION</scope>
</reference>
<evidence type="ECO:0000256" key="5">
    <source>
        <dbReference type="ARBA" id="ARBA00022525"/>
    </source>
</evidence>
<evidence type="ECO:0000256" key="12">
    <source>
        <dbReference type="ARBA" id="ARBA00070239"/>
    </source>
</evidence>
<dbReference type="PANTHER" id="PTHR11309:SF149">
    <property type="entry name" value="SECRETED FRIZZLED-RELATED PROTEIN 2-LIKE"/>
    <property type="match status" value="1"/>
</dbReference>